<reference evidence="1 2" key="1">
    <citation type="journal article" date="2018" name="Front. Plant Sci.">
        <title>Red Clover (Trifolium pratense) and Zigzag Clover (T. medium) - A Picture of Genomic Similarities and Differences.</title>
        <authorList>
            <person name="Dluhosova J."/>
            <person name="Istvanek J."/>
            <person name="Nedelnik J."/>
            <person name="Repkova J."/>
        </authorList>
    </citation>
    <scope>NUCLEOTIDE SEQUENCE [LARGE SCALE GENOMIC DNA]</scope>
    <source>
        <strain evidence="2">cv. 10/8</strain>
        <tissue evidence="1">Leaf</tissue>
    </source>
</reference>
<dbReference type="AlphaFoldDB" id="A0A392M3F2"/>
<dbReference type="EMBL" id="LXQA010002900">
    <property type="protein sequence ID" value="MCH81877.1"/>
    <property type="molecule type" value="Genomic_DNA"/>
</dbReference>
<evidence type="ECO:0000313" key="2">
    <source>
        <dbReference type="Proteomes" id="UP000265520"/>
    </source>
</evidence>
<accession>A0A392M3F2</accession>
<sequence length="56" mass="6320">MQEPTLCSIDFLTKIRHLNNSGRESNTYWSVEAIGAAYGEGVKLKDYLLDIVDLCQ</sequence>
<proteinExistence type="predicted"/>
<comment type="caution">
    <text evidence="1">The sequence shown here is derived from an EMBL/GenBank/DDBJ whole genome shotgun (WGS) entry which is preliminary data.</text>
</comment>
<evidence type="ECO:0000313" key="1">
    <source>
        <dbReference type="EMBL" id="MCH81877.1"/>
    </source>
</evidence>
<protein>
    <submittedName>
        <fullName evidence="1">Uncharacterized protein</fullName>
    </submittedName>
</protein>
<organism evidence="1 2">
    <name type="scientific">Trifolium medium</name>
    <dbReference type="NCBI Taxonomy" id="97028"/>
    <lineage>
        <taxon>Eukaryota</taxon>
        <taxon>Viridiplantae</taxon>
        <taxon>Streptophyta</taxon>
        <taxon>Embryophyta</taxon>
        <taxon>Tracheophyta</taxon>
        <taxon>Spermatophyta</taxon>
        <taxon>Magnoliopsida</taxon>
        <taxon>eudicotyledons</taxon>
        <taxon>Gunneridae</taxon>
        <taxon>Pentapetalae</taxon>
        <taxon>rosids</taxon>
        <taxon>fabids</taxon>
        <taxon>Fabales</taxon>
        <taxon>Fabaceae</taxon>
        <taxon>Papilionoideae</taxon>
        <taxon>50 kb inversion clade</taxon>
        <taxon>NPAAA clade</taxon>
        <taxon>Hologalegina</taxon>
        <taxon>IRL clade</taxon>
        <taxon>Trifolieae</taxon>
        <taxon>Trifolium</taxon>
    </lineage>
</organism>
<gene>
    <name evidence="1" type="ORF">A2U01_0002670</name>
</gene>
<keyword evidence="2" id="KW-1185">Reference proteome</keyword>
<name>A0A392M3F2_9FABA</name>
<dbReference type="Proteomes" id="UP000265520">
    <property type="component" value="Unassembled WGS sequence"/>
</dbReference>